<dbReference type="PROSITE" id="PS51192">
    <property type="entry name" value="HELICASE_ATP_BIND_1"/>
    <property type="match status" value="1"/>
</dbReference>
<accession>A0A1G9KS61</accession>
<dbReference type="GO" id="GO:0008409">
    <property type="term" value="F:5'-3' exonuclease activity"/>
    <property type="evidence" value="ECO:0007669"/>
    <property type="project" value="InterPro"/>
</dbReference>
<dbReference type="Pfam" id="PF08797">
    <property type="entry name" value="HIRAN"/>
    <property type="match status" value="1"/>
</dbReference>
<keyword evidence="5" id="KW-0547">Nucleotide-binding</keyword>
<dbReference type="GO" id="GO:0008270">
    <property type="term" value="F:zinc ion binding"/>
    <property type="evidence" value="ECO:0007669"/>
    <property type="project" value="InterPro"/>
</dbReference>
<organism evidence="11 12">
    <name type="scientific">Dendrosporobacter quercicolus</name>
    <dbReference type="NCBI Taxonomy" id="146817"/>
    <lineage>
        <taxon>Bacteria</taxon>
        <taxon>Bacillati</taxon>
        <taxon>Bacillota</taxon>
        <taxon>Negativicutes</taxon>
        <taxon>Selenomonadales</taxon>
        <taxon>Sporomusaceae</taxon>
        <taxon>Dendrosporobacter</taxon>
    </lineage>
</organism>
<dbReference type="Proteomes" id="UP000214880">
    <property type="component" value="Unassembled WGS sequence"/>
</dbReference>
<dbReference type="RefSeq" id="WP_092067239.1">
    <property type="nucleotide sequence ID" value="NZ_FNHB01000001.1"/>
</dbReference>
<evidence type="ECO:0000256" key="1">
    <source>
        <dbReference type="ARBA" id="ARBA00005915"/>
    </source>
</evidence>
<dbReference type="InterPro" id="IPR001667">
    <property type="entry name" value="DDH_dom"/>
</dbReference>
<evidence type="ECO:0000256" key="7">
    <source>
        <dbReference type="ARBA" id="ARBA00022839"/>
    </source>
</evidence>
<dbReference type="SMART" id="SM00490">
    <property type="entry name" value="HELICc"/>
    <property type="match status" value="1"/>
</dbReference>
<dbReference type="InterPro" id="IPR001650">
    <property type="entry name" value="Helicase_C-like"/>
</dbReference>
<dbReference type="InterPro" id="IPR003156">
    <property type="entry name" value="DHHA1_dom"/>
</dbReference>
<evidence type="ECO:0000313" key="12">
    <source>
        <dbReference type="Proteomes" id="UP000214880"/>
    </source>
</evidence>
<dbReference type="Pfam" id="PF02272">
    <property type="entry name" value="DHHA1"/>
    <property type="match status" value="1"/>
</dbReference>
<dbReference type="InterPro" id="IPR038763">
    <property type="entry name" value="DHH_sf"/>
</dbReference>
<evidence type="ECO:0000256" key="4">
    <source>
        <dbReference type="ARBA" id="ARBA00022723"/>
    </source>
</evidence>
<dbReference type="STRING" id="146817.SAMN04488502_101112"/>
<name>A0A1G9KS61_9FIRM</name>
<dbReference type="Gene3D" id="3.90.1640.30">
    <property type="match status" value="1"/>
</dbReference>
<dbReference type="Pfam" id="PF17768">
    <property type="entry name" value="RecJ_OB"/>
    <property type="match status" value="1"/>
</dbReference>
<keyword evidence="8" id="KW-0067">ATP-binding</keyword>
<dbReference type="Pfam" id="PF01368">
    <property type="entry name" value="DHH"/>
    <property type="match status" value="1"/>
</dbReference>
<dbReference type="PANTHER" id="PTHR30255">
    <property type="entry name" value="SINGLE-STRANDED-DNA-SPECIFIC EXONUCLEASE RECJ"/>
    <property type="match status" value="1"/>
</dbReference>
<keyword evidence="3" id="KW-0540">Nuclease</keyword>
<protein>
    <recommendedName>
        <fullName evidence="2">Single-stranded-DNA-specific exonuclease RecJ</fullName>
    </recommendedName>
</protein>
<dbReference type="GO" id="GO:0003676">
    <property type="term" value="F:nucleic acid binding"/>
    <property type="evidence" value="ECO:0007669"/>
    <property type="project" value="InterPro"/>
</dbReference>
<evidence type="ECO:0000256" key="6">
    <source>
        <dbReference type="ARBA" id="ARBA00022801"/>
    </source>
</evidence>
<dbReference type="Pfam" id="PF00271">
    <property type="entry name" value="Helicase_C"/>
    <property type="match status" value="1"/>
</dbReference>
<dbReference type="AlphaFoldDB" id="A0A1G9KS61"/>
<evidence type="ECO:0000259" key="9">
    <source>
        <dbReference type="PROSITE" id="PS51192"/>
    </source>
</evidence>
<keyword evidence="6" id="KW-0378">Hydrolase</keyword>
<reference evidence="11 12" key="1">
    <citation type="submission" date="2016-10" db="EMBL/GenBank/DDBJ databases">
        <authorList>
            <person name="de Groot N.N."/>
        </authorList>
    </citation>
    <scope>NUCLEOTIDE SEQUENCE [LARGE SCALE GENOMIC DNA]</scope>
    <source>
        <strain evidence="11 12">DSM 1736</strain>
    </source>
</reference>
<dbReference type="SUPFAM" id="SSF52540">
    <property type="entry name" value="P-loop containing nucleoside triphosphate hydrolases"/>
    <property type="match status" value="1"/>
</dbReference>
<dbReference type="PROSITE" id="PS51194">
    <property type="entry name" value="HELICASE_CTER"/>
    <property type="match status" value="1"/>
</dbReference>
<evidence type="ECO:0000259" key="10">
    <source>
        <dbReference type="PROSITE" id="PS51194"/>
    </source>
</evidence>
<dbReference type="InterPro" id="IPR014001">
    <property type="entry name" value="Helicase_ATP-bd"/>
</dbReference>
<feature type="domain" description="Helicase C-terminal" evidence="10">
    <location>
        <begin position="919"/>
        <end position="1071"/>
    </location>
</feature>
<keyword evidence="4" id="KW-0479">Metal-binding</keyword>
<sequence length="1181" mass="130213">MAKLPKAWRFFPVKPDLNEKIASSFAVSKVIAQLLINRGQIEDETVQAFLHGTADSLGSPGQLKDCDKAVRRIIKAIDSQEKIMIYGDYDVDGITATAVMLKVLQQLGAKADYYIPDRQSEGYGLNAQALEQFIQAGTGLIISVDCGISAVEAVAQVNRRLDIIITDHHQPPAVLPEAAAIVNPKQEDCLYPEKNLAGVGVAFKVCQALWRKVKNQELMDFFDIVAVGTIADIVPLVGENRILVKLGLKRLAATDNTGLQALIKVCGLTPDQLDAGKIGYVVAPRLNAAGRLGQAAGGVELLLTDDQSRAAELASQLDHSNAQRQLVEKEILAKAEEQLQDLDLATAKVLVLAGDNWHSGVIGIVASRLVDRYYRPTIIIGVQDGIGKGSGRSIAGFDLYQALAKCEDLLIQYGGHRQAAGLSIAAADIDKLRNRLNNIAAELLSETDYIPVLNIDAEVALEEINAGLVEELACLEPFGMGNPSPVFACRNVILSDLRAIGQEGRHLKFRVRRKNVSGDGIAWEMGELTAQLQCNAVVDVAFQPEINHWNGRSNIQLKTRDIRGNDQQLSELDQLYSADHSFNQYKNLIDSEQFFTKIVGVTFDNRQAVIAGLQPGQPLTLQREPLNCYDGNAIKVLDESGRMVGYLKAALAKEMAGAMDAGRLFSCVITALTGGSDCQLGVNVLIFRDCLAGSRILSKPADHETIRMALLGDRTYHDSQRLVLGRLSARQNTLAIMGTGRGKSAIFQAHAAALALSARQMTIVVYPLRALVNDQFIHLSRKMDKLGLRVLKGNGTLSTDERAALLAALHEGSVDILLTTPEFAEAHLGLLTAQIDRIGFFVIDECHHISHSAKQRPVYRRLDSMIGKLGRPLVLGVTATADRETAAGIQQMLNIDQIIVDKTIRNNLSLADRRNIVDKLSYIIHVVKQQEKTLVFVNSRKKAVELAGQLREKLPELDQQIAFYHAGLTNEWRNKVEEWYRQGTIKVVVATSAFGEGIDFPDIRHVIQYHLAFNLTTFNQQCGRAGRDGGAATIHLLFGQEDIRLNELILQDTAPERETIANIYIVLKAEYKQHQQVNLTNREIAEQVRLRGRGSVQERGVGVALRILEDLQLIWRETSGGRRTIFLQPQPDHKRNLEQSATYYEGLLEKTEFSLFAHRLMNADQDEILAWINSPLYPQDA</sequence>
<dbReference type="OrthoDB" id="9809852at2"/>
<evidence type="ECO:0000256" key="2">
    <source>
        <dbReference type="ARBA" id="ARBA00019841"/>
    </source>
</evidence>
<evidence type="ECO:0000256" key="3">
    <source>
        <dbReference type="ARBA" id="ARBA00022722"/>
    </source>
</evidence>
<dbReference type="InterPro" id="IPR011545">
    <property type="entry name" value="DEAD/DEAH_box_helicase_dom"/>
</dbReference>
<evidence type="ECO:0000313" key="11">
    <source>
        <dbReference type="EMBL" id="SDL52165.1"/>
    </source>
</evidence>
<dbReference type="InterPro" id="IPR004610">
    <property type="entry name" value="RecJ"/>
</dbReference>
<keyword evidence="12" id="KW-1185">Reference proteome</keyword>
<dbReference type="GO" id="GO:0006281">
    <property type="term" value="P:DNA repair"/>
    <property type="evidence" value="ECO:0007669"/>
    <property type="project" value="InterPro"/>
</dbReference>
<dbReference type="GO" id="GO:0016818">
    <property type="term" value="F:hydrolase activity, acting on acid anhydrides, in phosphorus-containing anhydrides"/>
    <property type="evidence" value="ECO:0007669"/>
    <property type="project" value="InterPro"/>
</dbReference>
<proteinExistence type="inferred from homology"/>
<dbReference type="InterPro" id="IPR014905">
    <property type="entry name" value="HIRAN"/>
</dbReference>
<dbReference type="Gene3D" id="3.40.50.300">
    <property type="entry name" value="P-loop containing nucleotide triphosphate hydrolases"/>
    <property type="match status" value="2"/>
</dbReference>
<evidence type="ECO:0000256" key="5">
    <source>
        <dbReference type="ARBA" id="ARBA00022741"/>
    </source>
</evidence>
<feature type="domain" description="Helicase ATP-binding" evidence="9">
    <location>
        <begin position="724"/>
        <end position="899"/>
    </location>
</feature>
<dbReference type="InterPro" id="IPR041122">
    <property type="entry name" value="RecJ_OB"/>
</dbReference>
<dbReference type="SMART" id="SM00487">
    <property type="entry name" value="DEXDc"/>
    <property type="match status" value="1"/>
</dbReference>
<dbReference type="PANTHER" id="PTHR30255:SF2">
    <property type="entry name" value="SINGLE-STRANDED-DNA-SPECIFIC EXONUCLEASE RECJ"/>
    <property type="match status" value="1"/>
</dbReference>
<dbReference type="SMART" id="SM00910">
    <property type="entry name" value="HIRAN"/>
    <property type="match status" value="1"/>
</dbReference>
<gene>
    <name evidence="11" type="ORF">SAMN04488502_101112</name>
</gene>
<evidence type="ECO:0000256" key="8">
    <source>
        <dbReference type="ARBA" id="ARBA00022840"/>
    </source>
</evidence>
<dbReference type="GO" id="GO:0005524">
    <property type="term" value="F:ATP binding"/>
    <property type="evidence" value="ECO:0007669"/>
    <property type="project" value="UniProtKB-KW"/>
</dbReference>
<dbReference type="Gene3D" id="3.30.70.2330">
    <property type="match status" value="1"/>
</dbReference>
<dbReference type="Gene3D" id="3.10.310.30">
    <property type="match status" value="1"/>
</dbReference>
<dbReference type="Pfam" id="PF00270">
    <property type="entry name" value="DEAD"/>
    <property type="match status" value="1"/>
</dbReference>
<keyword evidence="7 11" id="KW-0269">Exonuclease</keyword>
<dbReference type="NCBIfam" id="TIGR00644">
    <property type="entry name" value="recJ"/>
    <property type="match status" value="1"/>
</dbReference>
<dbReference type="InterPro" id="IPR027417">
    <property type="entry name" value="P-loop_NTPase"/>
</dbReference>
<dbReference type="SUPFAM" id="SSF64182">
    <property type="entry name" value="DHH phosphoesterases"/>
    <property type="match status" value="1"/>
</dbReference>
<dbReference type="EMBL" id="FNHB01000001">
    <property type="protein sequence ID" value="SDL52165.1"/>
    <property type="molecule type" value="Genomic_DNA"/>
</dbReference>
<dbReference type="GO" id="GO:0006310">
    <property type="term" value="P:DNA recombination"/>
    <property type="evidence" value="ECO:0007669"/>
    <property type="project" value="InterPro"/>
</dbReference>
<comment type="similarity">
    <text evidence="1">Belongs to the RecJ family.</text>
</comment>
<dbReference type="InterPro" id="IPR051673">
    <property type="entry name" value="SSDNA_exonuclease_RecJ"/>
</dbReference>